<dbReference type="RefSeq" id="WP_279523313.1">
    <property type="nucleotide sequence ID" value="NZ_JARVII010000001.1"/>
</dbReference>
<sequence length="199" mass="21741">MQTPLPQAPETASWHARASFRAAGRRVLRDPARREAHWQRVQAALALPGSEPVQGALVDMLHACPPDAADFETKWQQLGVARRLAPLTAKSLHQAGRSGQALPRVSRYATRWCVLAAPALDGPRRALLCGADDSRNMAATALRAIGSGDTSEEQHFLAHCEGAHDALAFMLARRALLRQGIEPGPEWMRVFAFLQGEKE</sequence>
<keyword evidence="2" id="KW-1185">Reference proteome</keyword>
<proteinExistence type="predicted"/>
<name>A0AAW6RHP3_9BURK</name>
<evidence type="ECO:0000313" key="2">
    <source>
        <dbReference type="Proteomes" id="UP001237156"/>
    </source>
</evidence>
<reference evidence="1 2" key="1">
    <citation type="submission" date="2023-04" db="EMBL/GenBank/DDBJ databases">
        <title>Ottowia paracancer sp. nov., isolated from human stomach.</title>
        <authorList>
            <person name="Song Y."/>
        </authorList>
    </citation>
    <scope>NUCLEOTIDE SEQUENCE [LARGE SCALE GENOMIC DNA]</scope>
    <source>
        <strain evidence="1 2">10c7w1</strain>
    </source>
</reference>
<evidence type="ECO:0000313" key="1">
    <source>
        <dbReference type="EMBL" id="MDG9698146.1"/>
    </source>
</evidence>
<comment type="caution">
    <text evidence="1">The sequence shown here is derived from an EMBL/GenBank/DDBJ whole genome shotgun (WGS) entry which is preliminary data.</text>
</comment>
<dbReference type="Proteomes" id="UP001237156">
    <property type="component" value="Unassembled WGS sequence"/>
</dbReference>
<accession>A0AAW6RHP3</accession>
<protein>
    <submittedName>
        <fullName evidence="1">Uncharacterized protein</fullName>
    </submittedName>
</protein>
<dbReference type="EMBL" id="JARVII010000001">
    <property type="protein sequence ID" value="MDG9698146.1"/>
    <property type="molecule type" value="Genomic_DNA"/>
</dbReference>
<gene>
    <name evidence="1" type="ORF">QB898_00155</name>
</gene>
<organism evidence="1 2">
    <name type="scientific">Ottowia cancrivicina</name>
    <dbReference type="NCBI Taxonomy" id="3040346"/>
    <lineage>
        <taxon>Bacteria</taxon>
        <taxon>Pseudomonadati</taxon>
        <taxon>Pseudomonadota</taxon>
        <taxon>Betaproteobacteria</taxon>
        <taxon>Burkholderiales</taxon>
        <taxon>Comamonadaceae</taxon>
        <taxon>Ottowia</taxon>
    </lineage>
</organism>
<dbReference type="AlphaFoldDB" id="A0AAW6RHP3"/>